<evidence type="ECO:0000256" key="1">
    <source>
        <dbReference type="SAM" id="MobiDB-lite"/>
    </source>
</evidence>
<dbReference type="Proteomes" id="UP000054549">
    <property type="component" value="Unassembled WGS sequence"/>
</dbReference>
<dbReference type="PANTHER" id="PTHR43825">
    <property type="entry name" value="PYRUVATE DEHYDROGENASE E1 COMPONENT"/>
    <property type="match status" value="1"/>
</dbReference>
<evidence type="ECO:0000313" key="3">
    <source>
        <dbReference type="Proteomes" id="UP000054549"/>
    </source>
</evidence>
<keyword evidence="3" id="KW-1185">Reference proteome</keyword>
<accession>A0A0C2RVP7</accession>
<feature type="region of interest" description="Disordered" evidence="1">
    <location>
        <begin position="14"/>
        <end position="36"/>
    </location>
</feature>
<dbReference type="InParanoid" id="A0A0C2RVP7"/>
<dbReference type="HOGENOM" id="CLU_990370_0_0_1"/>
<dbReference type="AlphaFoldDB" id="A0A0C2RVP7"/>
<dbReference type="SUPFAM" id="SSF52518">
    <property type="entry name" value="Thiamin diphosphate-binding fold (THDP-binding)"/>
    <property type="match status" value="2"/>
</dbReference>
<dbReference type="InterPro" id="IPR029061">
    <property type="entry name" value="THDP-binding"/>
</dbReference>
<dbReference type="STRING" id="946122.A0A0C2RVP7"/>
<dbReference type="EMBL" id="KN818824">
    <property type="protein sequence ID" value="KIL54305.1"/>
    <property type="molecule type" value="Genomic_DNA"/>
</dbReference>
<protein>
    <submittedName>
        <fullName evidence="2">Uncharacterized protein</fullName>
    </submittedName>
</protein>
<proteinExistence type="predicted"/>
<gene>
    <name evidence="2" type="ORF">M378DRAFT_19032</name>
</gene>
<dbReference type="OrthoDB" id="10267175at2759"/>
<dbReference type="InterPro" id="IPR051157">
    <property type="entry name" value="PDH/Transketolase"/>
</dbReference>
<feature type="compositionally biased region" description="Acidic residues" evidence="1">
    <location>
        <begin position="14"/>
        <end position="35"/>
    </location>
</feature>
<organism evidence="2 3">
    <name type="scientific">Amanita muscaria (strain Koide BX008)</name>
    <dbReference type="NCBI Taxonomy" id="946122"/>
    <lineage>
        <taxon>Eukaryota</taxon>
        <taxon>Fungi</taxon>
        <taxon>Dikarya</taxon>
        <taxon>Basidiomycota</taxon>
        <taxon>Agaricomycotina</taxon>
        <taxon>Agaricomycetes</taxon>
        <taxon>Agaricomycetidae</taxon>
        <taxon>Agaricales</taxon>
        <taxon>Pluteineae</taxon>
        <taxon>Amanitaceae</taxon>
        <taxon>Amanita</taxon>
    </lineage>
</organism>
<evidence type="ECO:0000313" key="2">
    <source>
        <dbReference type="EMBL" id="KIL54305.1"/>
    </source>
</evidence>
<reference evidence="2 3" key="1">
    <citation type="submission" date="2014-04" db="EMBL/GenBank/DDBJ databases">
        <title>Evolutionary Origins and Diversification of the Mycorrhizal Mutualists.</title>
        <authorList>
            <consortium name="DOE Joint Genome Institute"/>
            <consortium name="Mycorrhizal Genomics Consortium"/>
            <person name="Kohler A."/>
            <person name="Kuo A."/>
            <person name="Nagy L.G."/>
            <person name="Floudas D."/>
            <person name="Copeland A."/>
            <person name="Barry K.W."/>
            <person name="Cichocki N."/>
            <person name="Veneault-Fourrey C."/>
            <person name="LaButti K."/>
            <person name="Lindquist E.A."/>
            <person name="Lipzen A."/>
            <person name="Lundell T."/>
            <person name="Morin E."/>
            <person name="Murat C."/>
            <person name="Riley R."/>
            <person name="Ohm R."/>
            <person name="Sun H."/>
            <person name="Tunlid A."/>
            <person name="Henrissat B."/>
            <person name="Grigoriev I.V."/>
            <person name="Hibbett D.S."/>
            <person name="Martin F."/>
        </authorList>
    </citation>
    <scope>NUCLEOTIDE SEQUENCE [LARGE SCALE GENOMIC DNA]</scope>
    <source>
        <strain evidence="2 3">Koide BX008</strain>
    </source>
</reference>
<sequence>MASCVLACRRGPVDEVDGEDADADDDTDEEEDVEGVDVGVDVGVDREDEGITCSAKQDETLAFTDETDDAVDGRLELLLRLFSVPLAGLEETLEKLSFLNNMPNSNRHISSRSLKAQALSLLNNSHPELGLAPGVSSSSGRLGHMCDVALSNSETTAFCLSFDASQQEGSDAEAPRLTAAPNLNVKLLIDDNDVTFAGHLPSTSRDTTSLRRLKAMESRSQMVNGVALDNHKKTVFCLGSDGSQQEGDGAEAARLAAAQNLNVKLLIDDDVIDSASSYSKL</sequence>
<dbReference type="PANTHER" id="PTHR43825:SF1">
    <property type="entry name" value="TRANSKETOLASE-LIKE PYRIMIDINE-BINDING DOMAIN-CONTAINING PROTEIN"/>
    <property type="match status" value="1"/>
</dbReference>
<name>A0A0C2RVP7_AMAMK</name>